<evidence type="ECO:0000313" key="2">
    <source>
        <dbReference type="EMBL" id="MCD8740462.1"/>
    </source>
</evidence>
<keyword evidence="1" id="KW-0472">Membrane</keyword>
<reference evidence="2 3" key="1">
    <citation type="submission" date="2021-12" db="EMBL/GenBank/DDBJ databases">
        <title>Mucilaginibacter roseus genome.</title>
        <authorList>
            <person name="Ferreira J.R."/>
            <person name="Newman J.D."/>
        </authorList>
    </citation>
    <scope>NUCLEOTIDE SEQUENCE [LARGE SCALE GENOMIC DNA]</scope>
    <source>
        <strain evidence="2 3">LMG 28454</strain>
    </source>
</reference>
<keyword evidence="1" id="KW-0812">Transmembrane</keyword>
<evidence type="ECO:0008006" key="4">
    <source>
        <dbReference type="Google" id="ProtNLM"/>
    </source>
</evidence>
<protein>
    <recommendedName>
        <fullName evidence="4">PH domain-containing protein</fullName>
    </recommendedName>
</protein>
<organism evidence="2 3">
    <name type="scientific">Mucilaginibacter roseus</name>
    <dbReference type="NCBI Taxonomy" id="1528868"/>
    <lineage>
        <taxon>Bacteria</taxon>
        <taxon>Pseudomonadati</taxon>
        <taxon>Bacteroidota</taxon>
        <taxon>Sphingobacteriia</taxon>
        <taxon>Sphingobacteriales</taxon>
        <taxon>Sphingobacteriaceae</taxon>
        <taxon>Mucilaginibacter</taxon>
    </lineage>
</organism>
<feature type="transmembrane region" description="Helical" evidence="1">
    <location>
        <begin position="18"/>
        <end position="38"/>
    </location>
</feature>
<sequence length="158" mass="17575">MRVYVLDKTKASSIKRRLLIRSLAIILPGVLMVMGYQYYTAPTSEKGLQLLVSLFVLSFLLIAMYVMVSKIMASYMLLKIIVSDNGIEVKVVTGSRFLPWNNLAVKQKAGGSIILWDTTVSAFDRMMKGTGKIMIPYGILDREKLLADILAYTGSGRS</sequence>
<dbReference type="EMBL" id="JAJPWV010000002">
    <property type="protein sequence ID" value="MCD8740462.1"/>
    <property type="molecule type" value="Genomic_DNA"/>
</dbReference>
<evidence type="ECO:0000313" key="3">
    <source>
        <dbReference type="Proteomes" id="UP001199919"/>
    </source>
</evidence>
<name>A0ABS8U3Q3_9SPHI</name>
<keyword evidence="3" id="KW-1185">Reference proteome</keyword>
<accession>A0ABS8U3Q3</accession>
<feature type="transmembrane region" description="Helical" evidence="1">
    <location>
        <begin position="50"/>
        <end position="68"/>
    </location>
</feature>
<comment type="caution">
    <text evidence="2">The sequence shown here is derived from an EMBL/GenBank/DDBJ whole genome shotgun (WGS) entry which is preliminary data.</text>
</comment>
<dbReference type="RefSeq" id="WP_232176859.1">
    <property type="nucleotide sequence ID" value="NZ_JAJPWV010000002.1"/>
</dbReference>
<evidence type="ECO:0000256" key="1">
    <source>
        <dbReference type="SAM" id="Phobius"/>
    </source>
</evidence>
<keyword evidence="1" id="KW-1133">Transmembrane helix</keyword>
<dbReference type="Proteomes" id="UP001199919">
    <property type="component" value="Unassembled WGS sequence"/>
</dbReference>
<gene>
    <name evidence="2" type="ORF">LT679_07600</name>
</gene>
<proteinExistence type="predicted"/>